<dbReference type="EMBL" id="CP027669">
    <property type="protein sequence ID" value="AVO40194.1"/>
    <property type="molecule type" value="Genomic_DNA"/>
</dbReference>
<dbReference type="Proteomes" id="UP000239326">
    <property type="component" value="Chromosome"/>
</dbReference>
<organism evidence="3 4">
    <name type="scientific">Simplicispira suum</name>
    <dbReference type="NCBI Taxonomy" id="2109915"/>
    <lineage>
        <taxon>Bacteria</taxon>
        <taxon>Pseudomonadati</taxon>
        <taxon>Pseudomonadota</taxon>
        <taxon>Betaproteobacteria</taxon>
        <taxon>Burkholderiales</taxon>
        <taxon>Comamonadaceae</taxon>
        <taxon>Simplicispira</taxon>
    </lineage>
</organism>
<comment type="similarity">
    <text evidence="1">Belongs to the universal stress protein A family.</text>
</comment>
<gene>
    <name evidence="3" type="ORF">C6571_01840</name>
</gene>
<dbReference type="InterPro" id="IPR006015">
    <property type="entry name" value="Universal_stress_UspA"/>
</dbReference>
<dbReference type="InterPro" id="IPR006016">
    <property type="entry name" value="UspA"/>
</dbReference>
<dbReference type="OrthoDB" id="5419113at2"/>
<evidence type="ECO:0000313" key="4">
    <source>
        <dbReference type="Proteomes" id="UP000239326"/>
    </source>
</evidence>
<dbReference type="AlphaFoldDB" id="A0A2S0MWC6"/>
<evidence type="ECO:0000256" key="1">
    <source>
        <dbReference type="ARBA" id="ARBA00008791"/>
    </source>
</evidence>
<proteinExistence type="inferred from homology"/>
<name>A0A2S0MWC6_9BURK</name>
<dbReference type="SUPFAM" id="SSF52402">
    <property type="entry name" value="Adenine nucleotide alpha hydrolases-like"/>
    <property type="match status" value="1"/>
</dbReference>
<dbReference type="RefSeq" id="WP_106445187.1">
    <property type="nucleotide sequence ID" value="NZ_CP027669.1"/>
</dbReference>
<keyword evidence="4" id="KW-1185">Reference proteome</keyword>
<dbReference type="Pfam" id="PF00582">
    <property type="entry name" value="Usp"/>
    <property type="match status" value="1"/>
</dbReference>
<dbReference type="Gene3D" id="3.40.50.620">
    <property type="entry name" value="HUPs"/>
    <property type="match status" value="1"/>
</dbReference>
<sequence>MTILVAYAPRPEGWAALDKGIEMAKERQEHLLIVNAGPGGQQEDPALAPGYEVERIEGLLAAKDVKGEFKQFVRGKTAVEEIDALVEEGDISILIIGLRRRTAVGKLILGSVAQEILMTVSCPVLCVKAPGA</sequence>
<protein>
    <submittedName>
        <fullName evidence="3">Universal stress protein UspA</fullName>
    </submittedName>
</protein>
<dbReference type="InterPro" id="IPR014729">
    <property type="entry name" value="Rossmann-like_a/b/a_fold"/>
</dbReference>
<feature type="domain" description="UspA" evidence="2">
    <location>
        <begin position="2"/>
        <end position="128"/>
    </location>
</feature>
<accession>A0A2S0MWC6</accession>
<dbReference type="PRINTS" id="PR01438">
    <property type="entry name" value="UNVRSLSTRESS"/>
</dbReference>
<dbReference type="KEGG" id="simp:C6571_01840"/>
<dbReference type="CDD" id="cd00293">
    <property type="entry name" value="USP-like"/>
    <property type="match status" value="1"/>
</dbReference>
<evidence type="ECO:0000259" key="2">
    <source>
        <dbReference type="Pfam" id="PF00582"/>
    </source>
</evidence>
<evidence type="ECO:0000313" key="3">
    <source>
        <dbReference type="EMBL" id="AVO40194.1"/>
    </source>
</evidence>
<reference evidence="3 4" key="1">
    <citation type="submission" date="2018-03" db="EMBL/GenBank/DDBJ databases">
        <title>Genome sequencing of Simplicispira sp.</title>
        <authorList>
            <person name="Kim S.-J."/>
            <person name="Heo J."/>
            <person name="Kwon S.-W."/>
        </authorList>
    </citation>
    <scope>NUCLEOTIDE SEQUENCE [LARGE SCALE GENOMIC DNA]</scope>
    <source>
        <strain evidence="3 4">SC1-8</strain>
    </source>
</reference>